<dbReference type="InterPro" id="IPR006683">
    <property type="entry name" value="Thioestr_dom"/>
</dbReference>
<reference evidence="5 6" key="1">
    <citation type="submission" date="2018-06" db="EMBL/GenBank/DDBJ databases">
        <title>Nitrincola tibetense sp. nov., isolated from Lake XuguoCo on Tibetan Plateau.</title>
        <authorList>
            <person name="Xing P."/>
        </authorList>
    </citation>
    <scope>NUCLEOTIDE SEQUENCE [LARGE SCALE GENOMIC DNA]</scope>
    <source>
        <strain evidence="6">xg18</strain>
    </source>
</reference>
<evidence type="ECO:0000256" key="2">
    <source>
        <dbReference type="ARBA" id="ARBA00022801"/>
    </source>
</evidence>
<organism evidence="5 6">
    <name type="scientific">Nitrincola tibetensis</name>
    <dbReference type="NCBI Taxonomy" id="2219697"/>
    <lineage>
        <taxon>Bacteria</taxon>
        <taxon>Pseudomonadati</taxon>
        <taxon>Pseudomonadota</taxon>
        <taxon>Gammaproteobacteria</taxon>
        <taxon>Oceanospirillales</taxon>
        <taxon>Oceanospirillaceae</taxon>
        <taxon>Nitrincola</taxon>
    </lineage>
</organism>
<protein>
    <submittedName>
        <fullName evidence="5">Acyl-CoA thioesterase</fullName>
    </submittedName>
</protein>
<dbReference type="GO" id="GO:0052816">
    <property type="term" value="F:long-chain fatty acyl-CoA hydrolase activity"/>
    <property type="evidence" value="ECO:0007669"/>
    <property type="project" value="TreeGrafter"/>
</dbReference>
<dbReference type="Pfam" id="PF03061">
    <property type="entry name" value="4HBT"/>
    <property type="match status" value="1"/>
</dbReference>
<dbReference type="AlphaFoldDB" id="A0A364NPV3"/>
<dbReference type="GO" id="GO:0006637">
    <property type="term" value="P:acyl-CoA metabolic process"/>
    <property type="evidence" value="ECO:0007669"/>
    <property type="project" value="TreeGrafter"/>
</dbReference>
<accession>A0A364NPV3</accession>
<dbReference type="SUPFAM" id="SSF54637">
    <property type="entry name" value="Thioesterase/thiol ester dehydrase-isomerase"/>
    <property type="match status" value="1"/>
</dbReference>
<sequence length="148" mass="16239">MPLEVTLDHHNQEHPVRGRLTIRTLAMPADTNPSGDIFGGWVLSQMDLAAGICAGQRAQCRVVTVALDGMSFIRPVKVGDILGVYTEVSRVGRSSLDIHVECWVRRGRIGKREKVTEAVFKFVALDDDGKPTKVPDTASLPPYVESEI</sequence>
<proteinExistence type="inferred from homology"/>
<dbReference type="CDD" id="cd03442">
    <property type="entry name" value="BFIT_BACH"/>
    <property type="match status" value="1"/>
</dbReference>
<dbReference type="InterPro" id="IPR033120">
    <property type="entry name" value="HOTDOG_ACOT"/>
</dbReference>
<comment type="similarity">
    <text evidence="1">Belongs to the acyl coenzyme A hydrolase family.</text>
</comment>
<evidence type="ECO:0000259" key="4">
    <source>
        <dbReference type="PROSITE" id="PS51770"/>
    </source>
</evidence>
<keyword evidence="2 3" id="KW-0378">Hydrolase</keyword>
<dbReference type="Proteomes" id="UP000250744">
    <property type="component" value="Unassembled WGS sequence"/>
</dbReference>
<evidence type="ECO:0000313" key="6">
    <source>
        <dbReference type="Proteomes" id="UP000250744"/>
    </source>
</evidence>
<gene>
    <name evidence="5" type="ORF">DN062_05475</name>
</gene>
<dbReference type="Gene3D" id="3.10.129.10">
    <property type="entry name" value="Hotdog Thioesterase"/>
    <property type="match status" value="1"/>
</dbReference>
<feature type="domain" description="HotDog ACOT-type" evidence="4">
    <location>
        <begin position="16"/>
        <end position="128"/>
    </location>
</feature>
<name>A0A364NPV3_9GAMM</name>
<comment type="caution">
    <text evidence="5">The sequence shown here is derived from an EMBL/GenBank/DDBJ whole genome shotgun (WGS) entry which is preliminary data.</text>
</comment>
<dbReference type="OrthoDB" id="9801856at2"/>
<dbReference type="InterPro" id="IPR029069">
    <property type="entry name" value="HotDog_dom_sf"/>
</dbReference>
<dbReference type="GO" id="GO:0005829">
    <property type="term" value="C:cytosol"/>
    <property type="evidence" value="ECO:0007669"/>
    <property type="project" value="TreeGrafter"/>
</dbReference>
<dbReference type="PANTHER" id="PTHR11049">
    <property type="entry name" value="ACYL COENZYME A THIOESTER HYDROLASE"/>
    <property type="match status" value="1"/>
</dbReference>
<evidence type="ECO:0000256" key="3">
    <source>
        <dbReference type="PROSITE-ProRule" id="PRU01106"/>
    </source>
</evidence>
<dbReference type="EMBL" id="QKRX01000003">
    <property type="protein sequence ID" value="RAU18927.1"/>
    <property type="molecule type" value="Genomic_DNA"/>
</dbReference>
<evidence type="ECO:0000313" key="5">
    <source>
        <dbReference type="EMBL" id="RAU18927.1"/>
    </source>
</evidence>
<dbReference type="PROSITE" id="PS51770">
    <property type="entry name" value="HOTDOG_ACOT"/>
    <property type="match status" value="1"/>
</dbReference>
<dbReference type="InterPro" id="IPR040170">
    <property type="entry name" value="Cytosol_ACT"/>
</dbReference>
<keyword evidence="6" id="KW-1185">Reference proteome</keyword>
<evidence type="ECO:0000256" key="1">
    <source>
        <dbReference type="ARBA" id="ARBA00010458"/>
    </source>
</evidence>
<dbReference type="GO" id="GO:0009062">
    <property type="term" value="P:fatty acid catabolic process"/>
    <property type="evidence" value="ECO:0007669"/>
    <property type="project" value="TreeGrafter"/>
</dbReference>
<dbReference type="PANTHER" id="PTHR11049:SF5">
    <property type="entry name" value="ACYL-COA THIOESTER HYDROLASE YCIA"/>
    <property type="match status" value="1"/>
</dbReference>